<sequence length="257" mass="29510">MMIIGNYYSNCGCLAMDNFDVCNCLGTECSSRHPIYIHMKNEAVMCFRLNNGGNNCHLNRDQPNDIPVHYSSYIGKLQNGQGIAVARIYINDAYGRFINEASTLLKLEHENLAKFLGYCIKETRLFLVYDFALPAMFDPVSTLLNWDKRYKIILGVARALLYLHREAPTQIIHCDVKPGNILLDKKLNPILLGFLNTRYLDINQTDMHVIFDPWLVPKNYHFQSHAHLLKSSSNFIFLSNESVASNKWSKVHRQVAH</sequence>
<keyword evidence="6" id="KW-0067">ATP-binding</keyword>
<gene>
    <name evidence="10" type="ORF">HannXRQ_Chr12g0359831</name>
</gene>
<evidence type="ECO:0000259" key="9">
    <source>
        <dbReference type="PROSITE" id="PS50011"/>
    </source>
</evidence>
<proteinExistence type="predicted"/>
<dbReference type="AlphaFoldDB" id="A0A251SZT2"/>
<dbReference type="GO" id="GO:0005524">
    <property type="term" value="F:ATP binding"/>
    <property type="evidence" value="ECO:0007669"/>
    <property type="project" value="UniProtKB-KW"/>
</dbReference>
<dbReference type="Pfam" id="PF00069">
    <property type="entry name" value="Pkinase"/>
    <property type="match status" value="1"/>
</dbReference>
<dbReference type="Gene3D" id="3.30.200.20">
    <property type="entry name" value="Phosphorylase Kinase, domain 1"/>
    <property type="match status" value="1"/>
</dbReference>
<comment type="catalytic activity">
    <reaction evidence="8">
        <text>L-seryl-[protein] + ATP = O-phospho-L-seryl-[protein] + ADP + H(+)</text>
        <dbReference type="Rhea" id="RHEA:17989"/>
        <dbReference type="Rhea" id="RHEA-COMP:9863"/>
        <dbReference type="Rhea" id="RHEA-COMP:11604"/>
        <dbReference type="ChEBI" id="CHEBI:15378"/>
        <dbReference type="ChEBI" id="CHEBI:29999"/>
        <dbReference type="ChEBI" id="CHEBI:30616"/>
        <dbReference type="ChEBI" id="CHEBI:83421"/>
        <dbReference type="ChEBI" id="CHEBI:456216"/>
        <dbReference type="EC" id="2.7.11.1"/>
    </reaction>
</comment>
<dbReference type="Gene3D" id="1.10.510.10">
    <property type="entry name" value="Transferase(Phosphotransferase) domain 1"/>
    <property type="match status" value="1"/>
</dbReference>
<dbReference type="PROSITE" id="PS00108">
    <property type="entry name" value="PROTEIN_KINASE_ST"/>
    <property type="match status" value="1"/>
</dbReference>
<dbReference type="GO" id="GO:0006955">
    <property type="term" value="P:immune response"/>
    <property type="evidence" value="ECO:0000318"/>
    <property type="project" value="GO_Central"/>
</dbReference>
<dbReference type="InterPro" id="IPR008271">
    <property type="entry name" value="Ser/Thr_kinase_AS"/>
</dbReference>
<dbReference type="PANTHER" id="PTHR27006">
    <property type="entry name" value="PROMASTIGOTE SURFACE ANTIGEN PROTEIN PSA"/>
    <property type="match status" value="1"/>
</dbReference>
<dbReference type="EC" id="2.7.11.1" evidence="1"/>
<dbReference type="SUPFAM" id="SSF56112">
    <property type="entry name" value="Protein kinase-like (PK-like)"/>
    <property type="match status" value="1"/>
</dbReference>
<dbReference type="InParanoid" id="A0A251SZT2"/>
<evidence type="ECO:0000256" key="7">
    <source>
        <dbReference type="ARBA" id="ARBA00047899"/>
    </source>
</evidence>
<dbReference type="PANTHER" id="PTHR27006:SF616">
    <property type="entry name" value="CYSTEINE-RICH RECEPTOR-LIKE PROTEIN KINASE 10"/>
    <property type="match status" value="1"/>
</dbReference>
<reference evidence="11" key="1">
    <citation type="journal article" date="2017" name="Nature">
        <title>The sunflower genome provides insights into oil metabolism, flowering and Asterid evolution.</title>
        <authorList>
            <person name="Badouin H."/>
            <person name="Gouzy J."/>
            <person name="Grassa C.J."/>
            <person name="Murat F."/>
            <person name="Staton S.E."/>
            <person name="Cottret L."/>
            <person name="Lelandais-Briere C."/>
            <person name="Owens G.L."/>
            <person name="Carrere S."/>
            <person name="Mayjonade B."/>
            <person name="Legrand L."/>
            <person name="Gill N."/>
            <person name="Kane N.C."/>
            <person name="Bowers J.E."/>
            <person name="Hubner S."/>
            <person name="Bellec A."/>
            <person name="Berard A."/>
            <person name="Berges H."/>
            <person name="Blanchet N."/>
            <person name="Boniface M.C."/>
            <person name="Brunel D."/>
            <person name="Catrice O."/>
            <person name="Chaidir N."/>
            <person name="Claudel C."/>
            <person name="Donnadieu C."/>
            <person name="Faraut T."/>
            <person name="Fievet G."/>
            <person name="Helmstetter N."/>
            <person name="King M."/>
            <person name="Knapp S.J."/>
            <person name="Lai Z."/>
            <person name="Le Paslier M.C."/>
            <person name="Lippi Y."/>
            <person name="Lorenzon L."/>
            <person name="Mandel J.R."/>
            <person name="Marage G."/>
            <person name="Marchand G."/>
            <person name="Marquand E."/>
            <person name="Bret-Mestries E."/>
            <person name="Morien E."/>
            <person name="Nambeesan S."/>
            <person name="Nguyen T."/>
            <person name="Pegot-Espagnet P."/>
            <person name="Pouilly N."/>
            <person name="Raftis F."/>
            <person name="Sallet E."/>
            <person name="Schiex T."/>
            <person name="Thomas J."/>
            <person name="Vandecasteele C."/>
            <person name="Vares D."/>
            <person name="Vear F."/>
            <person name="Vautrin S."/>
            <person name="Crespi M."/>
            <person name="Mangin B."/>
            <person name="Burke J.M."/>
            <person name="Salse J."/>
            <person name="Munos S."/>
            <person name="Vincourt P."/>
            <person name="Rieseberg L.H."/>
            <person name="Langlade N.B."/>
        </authorList>
    </citation>
    <scope>NUCLEOTIDE SEQUENCE [LARGE SCALE GENOMIC DNA]</scope>
    <source>
        <strain evidence="11">cv. SF193</strain>
    </source>
</reference>
<keyword evidence="11" id="KW-1185">Reference proteome</keyword>
<name>A0A251SZT2_HELAN</name>
<dbReference type="GO" id="GO:0004674">
    <property type="term" value="F:protein serine/threonine kinase activity"/>
    <property type="evidence" value="ECO:0000318"/>
    <property type="project" value="GO_Central"/>
</dbReference>
<dbReference type="InterPro" id="IPR000719">
    <property type="entry name" value="Prot_kinase_dom"/>
</dbReference>
<evidence type="ECO:0000256" key="8">
    <source>
        <dbReference type="ARBA" id="ARBA00048679"/>
    </source>
</evidence>
<comment type="catalytic activity">
    <reaction evidence="7">
        <text>L-threonyl-[protein] + ATP = O-phospho-L-threonyl-[protein] + ADP + H(+)</text>
        <dbReference type="Rhea" id="RHEA:46608"/>
        <dbReference type="Rhea" id="RHEA-COMP:11060"/>
        <dbReference type="Rhea" id="RHEA-COMP:11605"/>
        <dbReference type="ChEBI" id="CHEBI:15378"/>
        <dbReference type="ChEBI" id="CHEBI:30013"/>
        <dbReference type="ChEBI" id="CHEBI:30616"/>
        <dbReference type="ChEBI" id="CHEBI:61977"/>
        <dbReference type="ChEBI" id="CHEBI:456216"/>
        <dbReference type="EC" id="2.7.11.1"/>
    </reaction>
</comment>
<dbReference type="GO" id="GO:0007165">
    <property type="term" value="P:signal transduction"/>
    <property type="evidence" value="ECO:0000318"/>
    <property type="project" value="GO_Central"/>
</dbReference>
<dbReference type="PROSITE" id="PS50011">
    <property type="entry name" value="PROTEIN_KINASE_DOM"/>
    <property type="match status" value="1"/>
</dbReference>
<dbReference type="InterPro" id="IPR011009">
    <property type="entry name" value="Kinase-like_dom_sf"/>
</dbReference>
<evidence type="ECO:0000256" key="6">
    <source>
        <dbReference type="ARBA" id="ARBA00022840"/>
    </source>
</evidence>
<evidence type="ECO:0000256" key="2">
    <source>
        <dbReference type="ARBA" id="ARBA00022527"/>
    </source>
</evidence>
<organism evidence="10 11">
    <name type="scientific">Helianthus annuus</name>
    <name type="common">Common sunflower</name>
    <dbReference type="NCBI Taxonomy" id="4232"/>
    <lineage>
        <taxon>Eukaryota</taxon>
        <taxon>Viridiplantae</taxon>
        <taxon>Streptophyta</taxon>
        <taxon>Embryophyta</taxon>
        <taxon>Tracheophyta</taxon>
        <taxon>Spermatophyta</taxon>
        <taxon>Magnoliopsida</taxon>
        <taxon>eudicotyledons</taxon>
        <taxon>Gunneridae</taxon>
        <taxon>Pentapetalae</taxon>
        <taxon>asterids</taxon>
        <taxon>campanulids</taxon>
        <taxon>Asterales</taxon>
        <taxon>Asteraceae</taxon>
        <taxon>Asteroideae</taxon>
        <taxon>Heliantheae alliance</taxon>
        <taxon>Heliantheae</taxon>
        <taxon>Helianthus</taxon>
    </lineage>
</organism>
<keyword evidence="5" id="KW-0418">Kinase</keyword>
<accession>A0A251SZT2</accession>
<dbReference type="GO" id="GO:0005886">
    <property type="term" value="C:plasma membrane"/>
    <property type="evidence" value="ECO:0000318"/>
    <property type="project" value="GO_Central"/>
</dbReference>
<dbReference type="FunFam" id="1.10.510.10:FF:001023">
    <property type="entry name" value="Os07g0541700 protein"/>
    <property type="match status" value="1"/>
</dbReference>
<evidence type="ECO:0000256" key="3">
    <source>
        <dbReference type="ARBA" id="ARBA00022679"/>
    </source>
</evidence>
<keyword evidence="3" id="KW-0808">Transferase</keyword>
<evidence type="ECO:0000256" key="5">
    <source>
        <dbReference type="ARBA" id="ARBA00022777"/>
    </source>
</evidence>
<feature type="domain" description="Protein kinase" evidence="9">
    <location>
        <begin position="43"/>
        <end position="257"/>
    </location>
</feature>
<evidence type="ECO:0000313" key="11">
    <source>
        <dbReference type="Proteomes" id="UP000215914"/>
    </source>
</evidence>
<protein>
    <recommendedName>
        <fullName evidence="1">non-specific serine/threonine protein kinase</fullName>
        <ecNumber evidence="1">2.7.11.1</ecNumber>
    </recommendedName>
</protein>
<keyword evidence="2" id="KW-0723">Serine/threonine-protein kinase</keyword>
<dbReference type="EMBL" id="CM007901">
    <property type="protein sequence ID" value="OTG04214.1"/>
    <property type="molecule type" value="Genomic_DNA"/>
</dbReference>
<evidence type="ECO:0000256" key="1">
    <source>
        <dbReference type="ARBA" id="ARBA00012513"/>
    </source>
</evidence>
<evidence type="ECO:0000256" key="4">
    <source>
        <dbReference type="ARBA" id="ARBA00022741"/>
    </source>
</evidence>
<evidence type="ECO:0000313" key="10">
    <source>
        <dbReference type="EMBL" id="OTG04214.1"/>
    </source>
</evidence>
<keyword evidence="4" id="KW-0547">Nucleotide-binding</keyword>
<dbReference type="Proteomes" id="UP000215914">
    <property type="component" value="Chromosome 12"/>
</dbReference>